<evidence type="ECO:0000313" key="2">
    <source>
        <dbReference type="EMBL" id="QHT00358.1"/>
    </source>
</evidence>
<proteinExistence type="predicted"/>
<accession>A0A6C0C729</accession>
<evidence type="ECO:0008006" key="3">
    <source>
        <dbReference type="Google" id="ProtNLM"/>
    </source>
</evidence>
<name>A0A6C0C729_9ZZZZ</name>
<feature type="region of interest" description="Disordered" evidence="1">
    <location>
        <begin position="59"/>
        <end position="79"/>
    </location>
</feature>
<dbReference type="EMBL" id="MN739354">
    <property type="protein sequence ID" value="QHT00358.1"/>
    <property type="molecule type" value="Genomic_DNA"/>
</dbReference>
<organism evidence="2">
    <name type="scientific">viral metagenome</name>
    <dbReference type="NCBI Taxonomy" id="1070528"/>
    <lineage>
        <taxon>unclassified sequences</taxon>
        <taxon>metagenomes</taxon>
        <taxon>organismal metagenomes</taxon>
    </lineage>
</organism>
<sequence length="155" mass="18145">MPENDVSNLQALCHSCHAYKSKDFRTEMALAKKKGVIDDYKTSTVDAVNQPISDIIHKRPKKKLKRPQDNVSDEETTPIKQVSRKKIIHFQDSDSEEEIISTKKQPVKRVIRYQYDPNDQIVTDDKRLIKKVTYYQYDYDNQIITDKKLAVKKDT</sequence>
<dbReference type="AlphaFoldDB" id="A0A6C0C729"/>
<protein>
    <recommendedName>
        <fullName evidence="3">HNH domain-containing protein</fullName>
    </recommendedName>
</protein>
<reference evidence="2" key="1">
    <citation type="journal article" date="2020" name="Nature">
        <title>Giant virus diversity and host interactions through global metagenomics.</title>
        <authorList>
            <person name="Schulz F."/>
            <person name="Roux S."/>
            <person name="Paez-Espino D."/>
            <person name="Jungbluth S."/>
            <person name="Walsh D.A."/>
            <person name="Denef V.J."/>
            <person name="McMahon K.D."/>
            <person name="Konstantinidis K.T."/>
            <person name="Eloe-Fadrosh E.A."/>
            <person name="Kyrpides N.C."/>
            <person name="Woyke T."/>
        </authorList>
    </citation>
    <scope>NUCLEOTIDE SEQUENCE</scope>
    <source>
        <strain evidence="2">GVMAG-M-3300020192-26</strain>
    </source>
</reference>
<evidence type="ECO:0000256" key="1">
    <source>
        <dbReference type="SAM" id="MobiDB-lite"/>
    </source>
</evidence>